<organism evidence="7 8">
    <name type="scientific">Nocardioides oleivorans</name>
    <dbReference type="NCBI Taxonomy" id="273676"/>
    <lineage>
        <taxon>Bacteria</taxon>
        <taxon>Bacillati</taxon>
        <taxon>Actinomycetota</taxon>
        <taxon>Actinomycetes</taxon>
        <taxon>Propionibacteriales</taxon>
        <taxon>Nocardioidaceae</taxon>
        <taxon>Nocardioides</taxon>
    </lineage>
</organism>
<dbReference type="PANTHER" id="PTHR32114">
    <property type="entry name" value="ABC TRANSPORTER ABCH.3"/>
    <property type="match status" value="1"/>
</dbReference>
<accession>A0A4Q2RUQ9</accession>
<dbReference type="Pfam" id="PF13476">
    <property type="entry name" value="AAA_23"/>
    <property type="match status" value="1"/>
</dbReference>
<dbReference type="Proteomes" id="UP000294071">
    <property type="component" value="Unassembled WGS sequence"/>
</dbReference>
<dbReference type="InterPro" id="IPR038729">
    <property type="entry name" value="Rad50/SbcC_AAA"/>
</dbReference>
<sequence length="999" mass="106832">MRLHHLEVTAFGPFADRVSIDFDALSDAGLFLLSGPTGAGKSSVLDAVCFALYGDVPGDRAAAKRLRSDHAATDVVPRVVLEATLSGRRFRIDRSPAWSRPKKRGTGTTTEQARVVISERRSGDPGAPEWVPLSTRLDETGHLVTRLVGMTLPQFCQVALLPQGRFQAFLRARSEDRHALLQQVFQTARFDRAERWLRDRRVALRRESEAHQRTIADLASRVSEVAGGSPPDDWTTRPASLHDWTVSSVGATDETAAAALVEVGFAAESELVAAGLATAGHELARLHAARDAALRERAALEEAAPSHVERRSRVDAARRAAAVRPLHDLALDAGGAVDRLAEADAAARSRLERLLADHGHDAPLLDQASVADLLRSAAGALTDLARVRPLRAEAAGVSRDLDDARSARESAVAELARVDAALARLPDEIDALDPLLDRARDAVTRTTAIDRELRLAGARVAAARTAASLEDEVASARQLLADATETRLVARESLVEIRELRLDGMAAEIAGKLAVGASCPVCGSAEHPHPAAPAPGAPDEAAERSARRVVDDLEVVVEAHGQQVRGLETQLATALAESGDALETLLAHQVRLDQELTEARADAAALQDLEDQRSVLRAELTSRSAERSGLVASISGHDTTVAVLGARLTDLHTQVAAVAGEHGDLDALTSFHQQVEHLAGRCAELMADLGRAREAAVRTREAADEVALASGFATSADAAAAWLDESRVELLLEEVAQHERDLGRVEEVLADDALARAAESSQPDLGALDQAHRDARERAASARLAHSRLAERARRLTALAVEVDDALVAWEPVRADLDLVADLSSLVEGKHPDNRLQMRLSAYVLAHRLTQVVEAANLRLSTMSDQRYSLVHTGQRGAGEQRGGLSLLVRDDWTGDSRDPATLSGGETFVVSLALALGLADVITQEAGGADLDTLFVDEGFGSLDAETLEDVMDTLDTLRDGGRVVGVVSHVPELQTRIPTQLRVHRGRQGSRVSLRTG</sequence>
<evidence type="ECO:0000256" key="4">
    <source>
        <dbReference type="SAM" id="Coils"/>
    </source>
</evidence>
<protein>
    <recommendedName>
        <fullName evidence="3">Nuclease SbcCD subunit C</fullName>
    </recommendedName>
</protein>
<dbReference type="Gene3D" id="3.40.50.300">
    <property type="entry name" value="P-loop containing nucleotide triphosphate hydrolases"/>
    <property type="match status" value="2"/>
</dbReference>
<feature type="region of interest" description="Disordered" evidence="5">
    <location>
        <begin position="525"/>
        <end position="545"/>
    </location>
</feature>
<evidence type="ECO:0000313" key="7">
    <source>
        <dbReference type="EMBL" id="RYB91714.1"/>
    </source>
</evidence>
<evidence type="ECO:0000313" key="8">
    <source>
        <dbReference type="Proteomes" id="UP000294071"/>
    </source>
</evidence>
<dbReference type="AlphaFoldDB" id="A0A4Q2RUQ9"/>
<evidence type="ECO:0000256" key="5">
    <source>
        <dbReference type="SAM" id="MobiDB-lite"/>
    </source>
</evidence>
<dbReference type="InterPro" id="IPR027417">
    <property type="entry name" value="P-loop_NTPase"/>
</dbReference>
<keyword evidence="8" id="KW-1185">Reference proteome</keyword>
<comment type="subunit">
    <text evidence="2">Heterodimer of SbcC and SbcD.</text>
</comment>
<dbReference type="SUPFAM" id="SSF52540">
    <property type="entry name" value="P-loop containing nucleoside triphosphate hydrolases"/>
    <property type="match status" value="1"/>
</dbReference>
<feature type="coiled-coil region" evidence="4">
    <location>
        <begin position="589"/>
        <end position="626"/>
    </location>
</feature>
<evidence type="ECO:0000256" key="2">
    <source>
        <dbReference type="ARBA" id="ARBA00011322"/>
    </source>
</evidence>
<comment type="caution">
    <text evidence="7">The sequence shown here is derived from an EMBL/GenBank/DDBJ whole genome shotgun (WGS) entry which is preliminary data.</text>
</comment>
<reference evidence="7 8" key="1">
    <citation type="submission" date="2019-01" db="EMBL/GenBank/DDBJ databases">
        <title>Novel species of Nocardioides.</title>
        <authorList>
            <person name="Liu Q."/>
            <person name="Xin Y.-H."/>
        </authorList>
    </citation>
    <scope>NUCLEOTIDE SEQUENCE [LARGE SCALE GENOMIC DNA]</scope>
    <source>
        <strain evidence="7 8">CGMCC 4.6882</strain>
    </source>
</reference>
<dbReference type="GO" id="GO:0016887">
    <property type="term" value="F:ATP hydrolysis activity"/>
    <property type="evidence" value="ECO:0007669"/>
    <property type="project" value="InterPro"/>
</dbReference>
<comment type="similarity">
    <text evidence="1">Belongs to the SMC family. SbcC subfamily.</text>
</comment>
<name>A0A4Q2RUQ9_9ACTN</name>
<dbReference type="EMBL" id="SDWT01000002">
    <property type="protein sequence ID" value="RYB91714.1"/>
    <property type="molecule type" value="Genomic_DNA"/>
</dbReference>
<proteinExistence type="inferred from homology"/>
<evidence type="ECO:0000256" key="1">
    <source>
        <dbReference type="ARBA" id="ARBA00006930"/>
    </source>
</evidence>
<evidence type="ECO:0000259" key="6">
    <source>
        <dbReference type="Pfam" id="PF13476"/>
    </source>
</evidence>
<gene>
    <name evidence="7" type="ORF">EUA93_16320</name>
</gene>
<dbReference type="RefSeq" id="WP_129401381.1">
    <property type="nucleotide sequence ID" value="NZ_SDWT01000002.1"/>
</dbReference>
<dbReference type="PANTHER" id="PTHR32114:SF2">
    <property type="entry name" value="ABC TRANSPORTER ABCH.3"/>
    <property type="match status" value="1"/>
</dbReference>
<dbReference type="GO" id="GO:0006302">
    <property type="term" value="P:double-strand break repair"/>
    <property type="evidence" value="ECO:0007669"/>
    <property type="project" value="InterPro"/>
</dbReference>
<keyword evidence="4" id="KW-0175">Coiled coil</keyword>
<dbReference type="OrthoDB" id="9795626at2"/>
<dbReference type="Pfam" id="PF13558">
    <property type="entry name" value="SbcC_Walker_B"/>
    <property type="match status" value="1"/>
</dbReference>
<feature type="domain" description="Rad50/SbcC-type AAA" evidence="6">
    <location>
        <begin position="6"/>
        <end position="183"/>
    </location>
</feature>
<evidence type="ECO:0000256" key="3">
    <source>
        <dbReference type="ARBA" id="ARBA00013368"/>
    </source>
</evidence>